<organism evidence="2 3">
    <name type="scientific">Huso huso</name>
    <name type="common">Beluga</name>
    <name type="synonym">Acipenser huso</name>
    <dbReference type="NCBI Taxonomy" id="61971"/>
    <lineage>
        <taxon>Eukaryota</taxon>
        <taxon>Metazoa</taxon>
        <taxon>Chordata</taxon>
        <taxon>Craniata</taxon>
        <taxon>Vertebrata</taxon>
        <taxon>Euteleostomi</taxon>
        <taxon>Actinopterygii</taxon>
        <taxon>Chondrostei</taxon>
        <taxon>Acipenseriformes</taxon>
        <taxon>Acipenseridae</taxon>
        <taxon>Huso</taxon>
    </lineage>
</organism>
<sequence>NIQSVSLATIDRVLIRNDIRTKQVHRVPYERNSYRVKEMRYQYVERILELDASTAPQECIFVDEAGFNLSKRRRRGRNVIGHRATVQVPGQRGGNITMCAAISRHGVICHRAMIGPYNTARLLSFLDQLLEHLIPHGDVGLQGQHQTEFIIIWDNVPLHHRAFVRVWFQAHARCAILFLPPFSPFLNPIEEVSASTTLKVYDHHPQEQATLIQAMEAACEDITVEACQGWICHARLFFPRCMARDNVLCDVDENLWPDRNERQGNEEYNYNWICQIMWCTLCFLF</sequence>
<evidence type="ECO:0000313" key="2">
    <source>
        <dbReference type="EMBL" id="KAK6491793.1"/>
    </source>
</evidence>
<reference evidence="2 3" key="1">
    <citation type="submission" date="2021-05" db="EMBL/GenBank/DDBJ databases">
        <authorList>
            <person name="Zahm M."/>
            <person name="Klopp C."/>
            <person name="Cabau C."/>
            <person name="Kuhl H."/>
            <person name="Suciu R."/>
            <person name="Ciorpac M."/>
            <person name="Holostenco D."/>
            <person name="Gessner J."/>
            <person name="Wuertz S."/>
            <person name="Hohne C."/>
            <person name="Stock M."/>
            <person name="Gislard M."/>
            <person name="Lluch J."/>
            <person name="Milhes M."/>
            <person name="Lampietro C."/>
            <person name="Lopez Roques C."/>
            <person name="Donnadieu C."/>
            <person name="Du K."/>
            <person name="Schartl M."/>
            <person name="Guiguen Y."/>
        </authorList>
    </citation>
    <scope>NUCLEOTIDE SEQUENCE [LARGE SCALE GENOMIC DNA]</scope>
    <source>
        <strain evidence="2">Hh-F2</strain>
        <tissue evidence="2">Blood</tissue>
    </source>
</reference>
<evidence type="ECO:0000259" key="1">
    <source>
        <dbReference type="Pfam" id="PF13358"/>
    </source>
</evidence>
<dbReference type="Pfam" id="PF13358">
    <property type="entry name" value="DDE_3"/>
    <property type="match status" value="1"/>
</dbReference>
<keyword evidence="3" id="KW-1185">Reference proteome</keyword>
<name>A0ABR1A3Y8_HUSHU</name>
<feature type="non-terminal residue" evidence="2">
    <location>
        <position position="1"/>
    </location>
</feature>
<dbReference type="PANTHER" id="PTHR46564:SF1">
    <property type="entry name" value="TRANSPOSASE"/>
    <property type="match status" value="1"/>
</dbReference>
<dbReference type="InterPro" id="IPR036397">
    <property type="entry name" value="RNaseH_sf"/>
</dbReference>
<dbReference type="Proteomes" id="UP001369086">
    <property type="component" value="Unassembled WGS sequence"/>
</dbReference>
<gene>
    <name evidence="2" type="ORF">HHUSO_G3964</name>
</gene>
<accession>A0ABR1A3Y8</accession>
<dbReference type="PANTHER" id="PTHR46564">
    <property type="entry name" value="TRANSPOSASE"/>
    <property type="match status" value="1"/>
</dbReference>
<evidence type="ECO:0000313" key="3">
    <source>
        <dbReference type="Proteomes" id="UP001369086"/>
    </source>
</evidence>
<dbReference type="EMBL" id="JAHFZB010000003">
    <property type="protein sequence ID" value="KAK6491793.1"/>
    <property type="molecule type" value="Genomic_DNA"/>
</dbReference>
<protein>
    <recommendedName>
        <fullName evidence="1">Tc1-like transposase DDE domain-containing protein</fullName>
    </recommendedName>
</protein>
<comment type="caution">
    <text evidence="2">The sequence shown here is derived from an EMBL/GenBank/DDBJ whole genome shotgun (WGS) entry which is preliminary data.</text>
</comment>
<feature type="domain" description="Tc1-like transposase DDE" evidence="1">
    <location>
        <begin position="59"/>
        <end position="193"/>
    </location>
</feature>
<dbReference type="InterPro" id="IPR038717">
    <property type="entry name" value="Tc1-like_DDE_dom"/>
</dbReference>
<dbReference type="Gene3D" id="3.30.420.10">
    <property type="entry name" value="Ribonuclease H-like superfamily/Ribonuclease H"/>
    <property type="match status" value="1"/>
</dbReference>
<proteinExistence type="predicted"/>